<proteinExistence type="predicted"/>
<dbReference type="AlphaFoldDB" id="A0A6M3J7G8"/>
<sequence>MKVKCTAYRIVDGLLCQAVAKYEIKFSGRHLGYVCGNHKRAYTEKVLFPVSPGVKE</sequence>
<dbReference type="EMBL" id="MT141530">
    <property type="protein sequence ID" value="QJA65031.1"/>
    <property type="molecule type" value="Genomic_DNA"/>
</dbReference>
<organism evidence="1">
    <name type="scientific">viral metagenome</name>
    <dbReference type="NCBI Taxonomy" id="1070528"/>
    <lineage>
        <taxon>unclassified sequences</taxon>
        <taxon>metagenomes</taxon>
        <taxon>organismal metagenomes</taxon>
    </lineage>
</organism>
<protein>
    <submittedName>
        <fullName evidence="1">Uncharacterized protein</fullName>
    </submittedName>
</protein>
<evidence type="ECO:0000313" key="1">
    <source>
        <dbReference type="EMBL" id="QJA65031.1"/>
    </source>
</evidence>
<name>A0A6M3J7G8_9ZZZZ</name>
<accession>A0A6M3J7G8</accession>
<evidence type="ECO:0000313" key="2">
    <source>
        <dbReference type="EMBL" id="QJA82696.1"/>
    </source>
</evidence>
<dbReference type="EMBL" id="MT142494">
    <property type="protein sequence ID" value="QJA82696.1"/>
    <property type="molecule type" value="Genomic_DNA"/>
</dbReference>
<reference evidence="1" key="1">
    <citation type="submission" date="2020-03" db="EMBL/GenBank/DDBJ databases">
        <title>The deep terrestrial virosphere.</title>
        <authorList>
            <person name="Holmfeldt K."/>
            <person name="Nilsson E."/>
            <person name="Simone D."/>
            <person name="Lopez-Fernandez M."/>
            <person name="Wu X."/>
            <person name="de Brujin I."/>
            <person name="Lundin D."/>
            <person name="Andersson A."/>
            <person name="Bertilsson S."/>
            <person name="Dopson M."/>
        </authorList>
    </citation>
    <scope>NUCLEOTIDE SEQUENCE</scope>
    <source>
        <strain evidence="2">MM415A00374</strain>
        <strain evidence="1">MM415B00446</strain>
    </source>
</reference>
<gene>
    <name evidence="2" type="ORF">MM415A00374_0008</name>
    <name evidence="1" type="ORF">MM415B00446_0055</name>
</gene>